<organism evidence="1 2">
    <name type="scientific">Microbacterium aurum</name>
    <dbReference type="NCBI Taxonomy" id="36805"/>
    <lineage>
        <taxon>Bacteria</taxon>
        <taxon>Bacillati</taxon>
        <taxon>Actinomycetota</taxon>
        <taxon>Actinomycetes</taxon>
        <taxon>Micrococcales</taxon>
        <taxon>Microbacteriaceae</taxon>
        <taxon>Microbacterium</taxon>
    </lineage>
</organism>
<proteinExistence type="predicted"/>
<dbReference type="AlphaFoldDB" id="A0A1P8U649"/>
<dbReference type="Proteomes" id="UP000187185">
    <property type="component" value="Chromosome"/>
</dbReference>
<evidence type="ECO:0000313" key="2">
    <source>
        <dbReference type="Proteomes" id="UP000187185"/>
    </source>
</evidence>
<dbReference type="RefSeq" id="WP_076689633.1">
    <property type="nucleotide sequence ID" value="NZ_CALBSP010000070.1"/>
</dbReference>
<sequence length="69" mass="7492">MSNLKTWLLVIAVGLVAYVAGAKAGRARYREISHAAKELWDDPSLRKARNQARKAIDSAAKKASKKLGA</sequence>
<dbReference type="OrthoDB" id="5125216at2"/>
<name>A0A1P8U649_9MICO</name>
<keyword evidence="2" id="KW-1185">Reference proteome</keyword>
<dbReference type="EMBL" id="CP018762">
    <property type="protein sequence ID" value="APZ33587.1"/>
    <property type="molecule type" value="Genomic_DNA"/>
</dbReference>
<protein>
    <recommendedName>
        <fullName evidence="3">YtxH domain-containing protein</fullName>
    </recommendedName>
</protein>
<reference evidence="1 2" key="1">
    <citation type="submission" date="2016-12" db="EMBL/GenBank/DDBJ databases">
        <title>Complete genome sequence of Microbacterium aurum KACC 15219.</title>
        <authorList>
            <person name="Jung Y."/>
            <person name="Shin J.-H."/>
            <person name="Lee Y.-J."/>
            <person name="Yi H."/>
            <person name="Bahn Y.-S."/>
            <person name="Kim J.F."/>
            <person name="Lee D.-W."/>
        </authorList>
    </citation>
    <scope>NUCLEOTIDE SEQUENCE [LARGE SCALE GENOMIC DNA]</scope>
    <source>
        <strain evidence="1 2">KACC 15219</strain>
    </source>
</reference>
<dbReference type="STRING" id="36805.BOH66_04360"/>
<evidence type="ECO:0000313" key="1">
    <source>
        <dbReference type="EMBL" id="APZ33587.1"/>
    </source>
</evidence>
<dbReference type="KEGG" id="maur:BOH66_04360"/>
<accession>A0A1P8U649</accession>
<gene>
    <name evidence="1" type="ORF">BOH66_04360</name>
</gene>
<evidence type="ECO:0008006" key="3">
    <source>
        <dbReference type="Google" id="ProtNLM"/>
    </source>
</evidence>